<evidence type="ECO:0000256" key="1">
    <source>
        <dbReference type="ARBA" id="ARBA00005234"/>
    </source>
</evidence>
<dbReference type="InterPro" id="IPR038765">
    <property type="entry name" value="Papain-like_cys_pep_sf"/>
</dbReference>
<dbReference type="GO" id="GO:0005634">
    <property type="term" value="C:nucleus"/>
    <property type="evidence" value="ECO:0007669"/>
    <property type="project" value="TreeGrafter"/>
</dbReference>
<feature type="domain" description="Ubiquitin-like protease family profile" evidence="5">
    <location>
        <begin position="93"/>
        <end position="256"/>
    </location>
</feature>
<evidence type="ECO:0000256" key="2">
    <source>
        <dbReference type="ARBA" id="ARBA00022670"/>
    </source>
</evidence>
<dbReference type="AlphaFoldDB" id="A0AA88J5Q5"/>
<dbReference type="GO" id="GO:0006508">
    <property type="term" value="P:proteolysis"/>
    <property type="evidence" value="ECO:0007669"/>
    <property type="project" value="UniProtKB-KW"/>
</dbReference>
<dbReference type="PANTHER" id="PTHR12606">
    <property type="entry name" value="SENTRIN/SUMO-SPECIFIC PROTEASE"/>
    <property type="match status" value="1"/>
</dbReference>
<dbReference type="Gene3D" id="3.40.395.10">
    <property type="entry name" value="Adenoviral Proteinase, Chain A"/>
    <property type="match status" value="1"/>
</dbReference>
<organism evidence="6 7">
    <name type="scientific">Ficus carica</name>
    <name type="common">Common fig</name>
    <dbReference type="NCBI Taxonomy" id="3494"/>
    <lineage>
        <taxon>Eukaryota</taxon>
        <taxon>Viridiplantae</taxon>
        <taxon>Streptophyta</taxon>
        <taxon>Embryophyta</taxon>
        <taxon>Tracheophyta</taxon>
        <taxon>Spermatophyta</taxon>
        <taxon>Magnoliopsida</taxon>
        <taxon>eudicotyledons</taxon>
        <taxon>Gunneridae</taxon>
        <taxon>Pentapetalae</taxon>
        <taxon>rosids</taxon>
        <taxon>fabids</taxon>
        <taxon>Rosales</taxon>
        <taxon>Moraceae</taxon>
        <taxon>Ficeae</taxon>
        <taxon>Ficus</taxon>
    </lineage>
</organism>
<evidence type="ECO:0000313" key="7">
    <source>
        <dbReference type="Proteomes" id="UP001187192"/>
    </source>
</evidence>
<dbReference type="GO" id="GO:0016926">
    <property type="term" value="P:protein desumoylation"/>
    <property type="evidence" value="ECO:0007669"/>
    <property type="project" value="TreeGrafter"/>
</dbReference>
<dbReference type="Proteomes" id="UP001187192">
    <property type="component" value="Unassembled WGS sequence"/>
</dbReference>
<evidence type="ECO:0000259" key="5">
    <source>
        <dbReference type="PROSITE" id="PS50600"/>
    </source>
</evidence>
<dbReference type="PROSITE" id="PS50600">
    <property type="entry name" value="ULP_PROTEASE"/>
    <property type="match status" value="1"/>
</dbReference>
<dbReference type="SUPFAM" id="SSF54001">
    <property type="entry name" value="Cysteine proteinases"/>
    <property type="match status" value="1"/>
</dbReference>
<reference evidence="6" key="1">
    <citation type="submission" date="2023-07" db="EMBL/GenBank/DDBJ databases">
        <title>draft genome sequence of fig (Ficus carica).</title>
        <authorList>
            <person name="Takahashi T."/>
            <person name="Nishimura K."/>
        </authorList>
    </citation>
    <scope>NUCLEOTIDE SEQUENCE</scope>
</reference>
<name>A0AA88J5Q5_FICCA</name>
<dbReference type="Pfam" id="PF02902">
    <property type="entry name" value="Peptidase_C48"/>
    <property type="match status" value="1"/>
</dbReference>
<keyword evidence="2" id="KW-0645">Protease</keyword>
<keyword evidence="3" id="KW-0378">Hydrolase</keyword>
<dbReference type="GO" id="GO:0016929">
    <property type="term" value="F:deSUMOylase activity"/>
    <property type="evidence" value="ECO:0007669"/>
    <property type="project" value="TreeGrafter"/>
</dbReference>
<evidence type="ECO:0000313" key="6">
    <source>
        <dbReference type="EMBL" id="GMN62542.1"/>
    </source>
</evidence>
<dbReference type="InterPro" id="IPR003653">
    <property type="entry name" value="Peptidase_C48_C"/>
</dbReference>
<evidence type="ECO:0000256" key="3">
    <source>
        <dbReference type="ARBA" id="ARBA00022801"/>
    </source>
</evidence>
<evidence type="ECO:0000256" key="4">
    <source>
        <dbReference type="ARBA" id="ARBA00022807"/>
    </source>
</evidence>
<gene>
    <name evidence="6" type="ORF">TIFTF001_031618</name>
</gene>
<sequence length="264" mass="30344">MSFNKQEETCSCTQRRSSTNYVMTCYAMFSEMPCFQEGHVMVSNLPAISDAILWRAGAADCEIMKDEVYVCMASKLPLVVPIHISSDLVYNMIMMAFKEGLKVRYSSDDPAWEVGALQPVWLWDEHIDVVFYYMRQKIRQYPDLAQRKVTTIDTYFLQRIMLGVRVQSGASWFDLNTVLIPIHLEDLKHWALAKLDLTNWTIEVYDSLQHEGPHNSKVRAGVEGTYPIPVSIMKDIPQQANGGDCEMFTIKFAECLIEGRDVRY</sequence>
<keyword evidence="4" id="KW-0788">Thiol protease</keyword>
<keyword evidence="7" id="KW-1185">Reference proteome</keyword>
<comment type="caution">
    <text evidence="6">The sequence shown here is derived from an EMBL/GenBank/DDBJ whole genome shotgun (WGS) entry which is preliminary data.</text>
</comment>
<accession>A0AA88J5Q5</accession>
<protein>
    <recommendedName>
        <fullName evidence="5">Ubiquitin-like protease family profile domain-containing protein</fullName>
    </recommendedName>
</protein>
<dbReference type="PANTHER" id="PTHR12606:SF141">
    <property type="entry name" value="GH15225P-RELATED"/>
    <property type="match status" value="1"/>
</dbReference>
<dbReference type="EMBL" id="BTGU01000131">
    <property type="protein sequence ID" value="GMN62542.1"/>
    <property type="molecule type" value="Genomic_DNA"/>
</dbReference>
<comment type="similarity">
    <text evidence="1">Belongs to the peptidase C48 family.</text>
</comment>
<proteinExistence type="inferred from homology"/>